<reference evidence="1 2" key="1">
    <citation type="submission" date="2016-09" db="EMBL/GenBank/DDBJ databases">
        <title>Draft genome sequence of the soil isolate, Lysinibacillus fusiformis M5, a potential hypoxanthine producer.</title>
        <authorList>
            <person name="Gallegos-Monterrosa R."/>
            <person name="Maroti G."/>
            <person name="Balint B."/>
            <person name="Kovacs A.T."/>
        </authorList>
    </citation>
    <scope>NUCLEOTIDE SEQUENCE [LARGE SCALE GENOMIC DNA]</scope>
    <source>
        <strain evidence="1 2">M5</strain>
    </source>
</reference>
<evidence type="ECO:0000313" key="1">
    <source>
        <dbReference type="EMBL" id="ODV55915.1"/>
    </source>
</evidence>
<dbReference type="AlphaFoldDB" id="A0A1E4R610"/>
<organism evidence="1 2">
    <name type="scientific">Lysinibacillus fusiformis</name>
    <dbReference type="NCBI Taxonomy" id="28031"/>
    <lineage>
        <taxon>Bacteria</taxon>
        <taxon>Bacillati</taxon>
        <taxon>Bacillota</taxon>
        <taxon>Bacilli</taxon>
        <taxon>Bacillales</taxon>
        <taxon>Bacillaceae</taxon>
        <taxon>Lysinibacillus</taxon>
    </lineage>
</organism>
<dbReference type="RefSeq" id="WP_069480948.1">
    <property type="nucleotide sequence ID" value="NZ_CP182815.1"/>
</dbReference>
<dbReference type="EMBL" id="MECQ01000001">
    <property type="protein sequence ID" value="ODV55915.1"/>
    <property type="molecule type" value="Genomic_DNA"/>
</dbReference>
<dbReference type="InterPro" id="IPR025630">
    <property type="entry name" value="DUF4288"/>
</dbReference>
<evidence type="ECO:0008006" key="3">
    <source>
        <dbReference type="Google" id="ProtNLM"/>
    </source>
</evidence>
<sequence>MSIYSVKLLLESTVTPNTYSSKTFEETIILIEAASHNEIETKIHSHFVDNTYENADGGQTTWSLVKILDTFEIIDEFEGNINFKEVYSRFLPFNEPITADEVIKLYSLDK</sequence>
<dbReference type="Pfam" id="PF14119">
    <property type="entry name" value="DUF4288"/>
    <property type="match status" value="1"/>
</dbReference>
<evidence type="ECO:0000313" key="2">
    <source>
        <dbReference type="Proteomes" id="UP000094784"/>
    </source>
</evidence>
<proteinExistence type="predicted"/>
<gene>
    <name evidence="1" type="ORF">BG258_08355</name>
</gene>
<dbReference type="OrthoDB" id="2968659at2"/>
<accession>A0A1E4R610</accession>
<name>A0A1E4R610_9BACI</name>
<comment type="caution">
    <text evidence="1">The sequence shown here is derived from an EMBL/GenBank/DDBJ whole genome shotgun (WGS) entry which is preliminary data.</text>
</comment>
<dbReference type="Proteomes" id="UP000094784">
    <property type="component" value="Unassembled WGS sequence"/>
</dbReference>
<protein>
    <recommendedName>
        <fullName evidence="3">DUF4288 domain-containing protein</fullName>
    </recommendedName>
</protein>